<dbReference type="RefSeq" id="WP_193801593.1">
    <property type="nucleotide sequence ID" value="NZ_JADEWC010000029.1"/>
</dbReference>
<accession>A0ABR9V927</accession>
<dbReference type="Pfam" id="PF11209">
    <property type="entry name" value="LmeA"/>
    <property type="match status" value="1"/>
</dbReference>
<organism evidence="1 2">
    <name type="scientific">Cyanobacterium stanieri LEGE 03274</name>
    <dbReference type="NCBI Taxonomy" id="1828756"/>
    <lineage>
        <taxon>Bacteria</taxon>
        <taxon>Bacillati</taxon>
        <taxon>Cyanobacteriota</taxon>
        <taxon>Cyanophyceae</taxon>
        <taxon>Oscillatoriophycideae</taxon>
        <taxon>Chroococcales</taxon>
        <taxon>Geminocystaceae</taxon>
        <taxon>Cyanobacterium</taxon>
    </lineage>
</organism>
<comment type="caution">
    <text evidence="1">The sequence shown here is derived from an EMBL/GenBank/DDBJ whole genome shotgun (WGS) entry which is preliminary data.</text>
</comment>
<sequence>MNIKKKSEIISSFITPAIKLWIRTQVESITKLDVTIDAGDKQILTGKINQVNLQAKEANYRGIFLNYASVATEKIAINLGGILRGKPLKLLHPIFVSGNIIITASELSKSLDSSLLQDGLQDMLKILLNNEDVSPEIINQYHIEWHNITMETQRIIIEGSLLNIVNNTRENLVITSNLNIEKENQLLLTNLQIEGIKELSNRAINDLTIDLGNDVSLSELTISSQELHCIGTVKVVS</sequence>
<dbReference type="EMBL" id="JADEWC010000029">
    <property type="protein sequence ID" value="MBE9223354.1"/>
    <property type="molecule type" value="Genomic_DNA"/>
</dbReference>
<protein>
    <submittedName>
        <fullName evidence="1">DUF2993 domain-containing protein</fullName>
    </submittedName>
</protein>
<proteinExistence type="predicted"/>
<reference evidence="1 2" key="1">
    <citation type="submission" date="2020-10" db="EMBL/GenBank/DDBJ databases">
        <authorList>
            <person name="Castelo-Branco R."/>
            <person name="Eusebio N."/>
            <person name="Adriana R."/>
            <person name="Vieira A."/>
            <person name="Brugerolle De Fraissinette N."/>
            <person name="Rezende De Castro R."/>
            <person name="Schneider M.P."/>
            <person name="Vasconcelos V."/>
            <person name="Leao P.N."/>
        </authorList>
    </citation>
    <scope>NUCLEOTIDE SEQUENCE [LARGE SCALE GENOMIC DNA]</scope>
    <source>
        <strain evidence="1 2">LEGE 03274</strain>
    </source>
</reference>
<evidence type="ECO:0000313" key="2">
    <source>
        <dbReference type="Proteomes" id="UP000654604"/>
    </source>
</evidence>
<dbReference type="InterPro" id="IPR021373">
    <property type="entry name" value="DUF2993"/>
</dbReference>
<keyword evidence="2" id="KW-1185">Reference proteome</keyword>
<name>A0ABR9V927_9CHRO</name>
<evidence type="ECO:0000313" key="1">
    <source>
        <dbReference type="EMBL" id="MBE9223354.1"/>
    </source>
</evidence>
<dbReference type="Proteomes" id="UP000654604">
    <property type="component" value="Unassembled WGS sequence"/>
</dbReference>
<gene>
    <name evidence="1" type="ORF">IQ215_11660</name>
</gene>